<dbReference type="EMBL" id="LAZR01000509">
    <property type="protein sequence ID" value="KKN66142.1"/>
    <property type="molecule type" value="Genomic_DNA"/>
</dbReference>
<protein>
    <submittedName>
        <fullName evidence="1">Uncharacterized protein</fullName>
    </submittedName>
</protein>
<sequence length="96" mass="10309">MDRRQMLKTAGLGCLGFLSVGVVSETFQSGLASLSILRGYNPLTQEGKLTLSITWSDGQKFVQEVLVTDLPSGADDNPAWAAGKTLLLIEAIRKRG</sequence>
<organism evidence="1">
    <name type="scientific">marine sediment metagenome</name>
    <dbReference type="NCBI Taxonomy" id="412755"/>
    <lineage>
        <taxon>unclassified sequences</taxon>
        <taxon>metagenomes</taxon>
        <taxon>ecological metagenomes</taxon>
    </lineage>
</organism>
<accession>A0A0F9SU36</accession>
<proteinExistence type="predicted"/>
<dbReference type="AlphaFoldDB" id="A0A0F9SU36"/>
<comment type="caution">
    <text evidence="1">The sequence shown here is derived from an EMBL/GenBank/DDBJ whole genome shotgun (WGS) entry which is preliminary data.</text>
</comment>
<gene>
    <name evidence="1" type="ORF">LCGC14_0474320</name>
</gene>
<evidence type="ECO:0000313" key="1">
    <source>
        <dbReference type="EMBL" id="KKN66142.1"/>
    </source>
</evidence>
<reference evidence="1" key="1">
    <citation type="journal article" date="2015" name="Nature">
        <title>Complex archaea that bridge the gap between prokaryotes and eukaryotes.</title>
        <authorList>
            <person name="Spang A."/>
            <person name="Saw J.H."/>
            <person name="Jorgensen S.L."/>
            <person name="Zaremba-Niedzwiedzka K."/>
            <person name="Martijn J."/>
            <person name="Lind A.E."/>
            <person name="van Eijk R."/>
            <person name="Schleper C."/>
            <person name="Guy L."/>
            <person name="Ettema T.J."/>
        </authorList>
    </citation>
    <scope>NUCLEOTIDE SEQUENCE</scope>
</reference>
<name>A0A0F9SU36_9ZZZZ</name>